<dbReference type="InterPro" id="IPR021799">
    <property type="entry name" value="PIN-like_prokaryotic"/>
</dbReference>
<protein>
    <submittedName>
        <fullName evidence="1">DUF3368 domain-containing protein</fullName>
    </submittedName>
</protein>
<dbReference type="EMBL" id="CP094532">
    <property type="protein sequence ID" value="UOE41209.1"/>
    <property type="molecule type" value="Genomic_DNA"/>
</dbReference>
<keyword evidence="2" id="KW-1185">Reference proteome</keyword>
<dbReference type="Pfam" id="PF11848">
    <property type="entry name" value="DUF3368"/>
    <property type="match status" value="1"/>
</dbReference>
<reference evidence="1 2" key="1">
    <citation type="submission" date="2022-03" db="EMBL/GenBank/DDBJ databases">
        <title>Chryseobacterium sp. isolated from particulate matters in swine house.</title>
        <authorList>
            <person name="Won M."/>
            <person name="Kim S.-J."/>
            <person name="Kwon S.-W."/>
        </authorList>
    </citation>
    <scope>NUCLEOTIDE SEQUENCE [LARGE SCALE GENOMIC DNA]</scope>
    <source>
        <strain evidence="1 2">SC2-2</strain>
    </source>
</reference>
<dbReference type="PANTHER" id="PTHR39550">
    <property type="entry name" value="SLL0658 PROTEIN"/>
    <property type="match status" value="1"/>
</dbReference>
<evidence type="ECO:0000313" key="2">
    <source>
        <dbReference type="Proteomes" id="UP000831460"/>
    </source>
</evidence>
<evidence type="ECO:0000313" key="1">
    <source>
        <dbReference type="EMBL" id="UOE41209.1"/>
    </source>
</evidence>
<proteinExistence type="predicted"/>
<gene>
    <name evidence="1" type="ORF">MTP09_00775</name>
</gene>
<organism evidence="1 2">
    <name type="scientific">Chryseobacterium suipulveris</name>
    <dbReference type="NCBI Taxonomy" id="2929800"/>
    <lineage>
        <taxon>Bacteria</taxon>
        <taxon>Pseudomonadati</taxon>
        <taxon>Bacteroidota</taxon>
        <taxon>Flavobacteriia</taxon>
        <taxon>Flavobacteriales</taxon>
        <taxon>Weeksellaceae</taxon>
        <taxon>Chryseobacterium group</taxon>
        <taxon>Chryseobacterium</taxon>
    </lineage>
</organism>
<dbReference type="Proteomes" id="UP000831460">
    <property type="component" value="Chromosome"/>
</dbReference>
<dbReference type="RefSeq" id="WP_243549736.1">
    <property type="nucleotide sequence ID" value="NZ_CP094532.1"/>
</dbReference>
<dbReference type="PANTHER" id="PTHR39550:SF1">
    <property type="entry name" value="SLL0658 PROTEIN"/>
    <property type="match status" value="1"/>
</dbReference>
<accession>A0ABY4BPS9</accession>
<name>A0ABY4BPS9_9FLAO</name>
<sequence>MEHKDSLIIIDDFKARKVAQQFSLKIIGTLGIILEAKRQNIIPKVSPILNKIKETNFRISEQLESEIWRLADEL</sequence>